<name>A0ABS4A811_9PROT</name>
<keyword evidence="3" id="KW-1185">Reference proteome</keyword>
<comment type="caution">
    <text evidence="2">The sequence shown here is derived from an EMBL/GenBank/DDBJ whole genome shotgun (WGS) entry which is preliminary data.</text>
</comment>
<reference evidence="2 3" key="1">
    <citation type="submission" date="2021-03" db="EMBL/GenBank/DDBJ databases">
        <authorList>
            <person name="So Y."/>
        </authorList>
    </citation>
    <scope>NUCLEOTIDE SEQUENCE [LARGE SCALE GENOMIC DNA]</scope>
    <source>
        <strain evidence="2 3">SSH11</strain>
    </source>
</reference>
<dbReference type="Proteomes" id="UP000681594">
    <property type="component" value="Unassembled WGS sequence"/>
</dbReference>
<feature type="compositionally biased region" description="Basic and acidic residues" evidence="1">
    <location>
        <begin position="86"/>
        <end position="97"/>
    </location>
</feature>
<sequence>MSADDDAIGADGYVRLRCYVPLRDTTFFSLFCSEPRGCGRVASSSTGRAISLMGEDGNRTTEEFAARLRCAACGNRRIDVRVSIDPRTHETRRREGLLSEVCDEDPASASSSLSEP</sequence>
<evidence type="ECO:0000256" key="1">
    <source>
        <dbReference type="SAM" id="MobiDB-lite"/>
    </source>
</evidence>
<organism evidence="2 3">
    <name type="scientific">Pararoseomonas baculiformis</name>
    <dbReference type="NCBI Taxonomy" id="2820812"/>
    <lineage>
        <taxon>Bacteria</taxon>
        <taxon>Pseudomonadati</taxon>
        <taxon>Pseudomonadota</taxon>
        <taxon>Alphaproteobacteria</taxon>
        <taxon>Acetobacterales</taxon>
        <taxon>Acetobacteraceae</taxon>
        <taxon>Pararoseomonas</taxon>
    </lineage>
</organism>
<dbReference type="EMBL" id="JAGIZB010000001">
    <property type="protein sequence ID" value="MBP0443146.1"/>
    <property type="molecule type" value="Genomic_DNA"/>
</dbReference>
<proteinExistence type="predicted"/>
<evidence type="ECO:0000313" key="2">
    <source>
        <dbReference type="EMBL" id="MBP0443146.1"/>
    </source>
</evidence>
<protein>
    <submittedName>
        <fullName evidence="2">Uncharacterized protein</fullName>
    </submittedName>
</protein>
<accession>A0ABS4A811</accession>
<dbReference type="RefSeq" id="WP_209377380.1">
    <property type="nucleotide sequence ID" value="NZ_JAGIZB010000001.1"/>
</dbReference>
<gene>
    <name evidence="2" type="ORF">J8J14_00005</name>
</gene>
<feature type="region of interest" description="Disordered" evidence="1">
    <location>
        <begin position="86"/>
        <end position="116"/>
    </location>
</feature>
<evidence type="ECO:0000313" key="3">
    <source>
        <dbReference type="Proteomes" id="UP000681594"/>
    </source>
</evidence>